<sequence>MPLLTSRSSPTPTTSSSSNTSTATSLSPQEPRRKVLISDEELLGRIHQSESTLALKTALSDPVSSWESTRHLSCIGLSATARRETFELSSRMKQNGGKGATPFEVLTVGCIACSPQELVSVLYPQNEIDYNVTMKAVYGRQFIYGSVVQKLNTKASKALIPASHYLSVKTGCFARSRMLGRNEQWCFLDYFQPTTLGTSPQSSPSSSLITESTPSGFSISRVSLSQHELAAGKAVEGRVDQLDRISTLLVVDTVPAVSKDVSDGNSTKLRVTFYAASSNERQHSSPSTASSASDKVTRARLVALAKGIPRLPAVVRRRRLGVQVFATRSVVGLQPATKRQNARCISCTKGIRLSAFMQNARRCQLCAYNVCKACWSRENIETTNGYIVALGVCNRCLEWVDRCDYSNVQDGSRGPLRIVDDPAPSRDSESRPSFGRGFRDDLAVESTKEAAVTVIKMLLDRSITTDEALEKDRAKAQGGEENRYLSAVEEYFERRAREAPAAEDCVLANSQQRAYALQPTDDFVSPPAPIPENEVARLECVHRLGLMDWKDPMPELDIICSFLGKELGFFCTMVAIVGATHQLVLSCTMRELVQTLLPREHTFCQHLVMGDAPFIVRHPEADIRFFNLNPVKFQGAKYYCGIPVVGPDGMMVGSICCVHSSAMDITRTQYDMLVRFGEIASRIIRIKVEATKCTSQRARE</sequence>
<evidence type="ECO:0008006" key="4">
    <source>
        <dbReference type="Google" id="ProtNLM"/>
    </source>
</evidence>
<dbReference type="SUPFAM" id="SSF55781">
    <property type="entry name" value="GAF domain-like"/>
    <property type="match status" value="1"/>
</dbReference>
<evidence type="ECO:0000256" key="1">
    <source>
        <dbReference type="SAM" id="MobiDB-lite"/>
    </source>
</evidence>
<dbReference type="PANTHER" id="PTHR43102:SF2">
    <property type="entry name" value="GAF DOMAIN-CONTAINING PROTEIN"/>
    <property type="match status" value="1"/>
</dbReference>
<proteinExistence type="predicted"/>
<feature type="compositionally biased region" description="Low complexity" evidence="1">
    <location>
        <begin position="1"/>
        <end position="28"/>
    </location>
</feature>
<gene>
    <name evidence="2" type="ORF">PM001_LOCUS7476</name>
</gene>
<organism evidence="2 3">
    <name type="scientific">Peronospora matthiolae</name>
    <dbReference type="NCBI Taxonomy" id="2874970"/>
    <lineage>
        <taxon>Eukaryota</taxon>
        <taxon>Sar</taxon>
        <taxon>Stramenopiles</taxon>
        <taxon>Oomycota</taxon>
        <taxon>Peronosporomycetes</taxon>
        <taxon>Peronosporales</taxon>
        <taxon>Peronosporaceae</taxon>
        <taxon>Peronospora</taxon>
    </lineage>
</organism>
<dbReference type="Proteomes" id="UP001162060">
    <property type="component" value="Unassembled WGS sequence"/>
</dbReference>
<comment type="caution">
    <text evidence="2">The sequence shown here is derived from an EMBL/GenBank/DDBJ whole genome shotgun (WGS) entry which is preliminary data.</text>
</comment>
<evidence type="ECO:0000313" key="3">
    <source>
        <dbReference type="Proteomes" id="UP001162060"/>
    </source>
</evidence>
<accession>A0AAV1TIS7</accession>
<dbReference type="EMBL" id="CAKLBY020000065">
    <property type="protein sequence ID" value="CAK7922136.1"/>
    <property type="molecule type" value="Genomic_DNA"/>
</dbReference>
<feature type="region of interest" description="Disordered" evidence="1">
    <location>
        <begin position="414"/>
        <end position="437"/>
    </location>
</feature>
<reference evidence="2" key="1">
    <citation type="submission" date="2024-01" db="EMBL/GenBank/DDBJ databases">
        <authorList>
            <person name="Webb A."/>
        </authorList>
    </citation>
    <scope>NUCLEOTIDE SEQUENCE</scope>
    <source>
        <strain evidence="2">Pm1</strain>
    </source>
</reference>
<feature type="region of interest" description="Disordered" evidence="1">
    <location>
        <begin position="1"/>
        <end position="33"/>
    </location>
</feature>
<feature type="compositionally biased region" description="Basic and acidic residues" evidence="1">
    <location>
        <begin position="418"/>
        <end position="430"/>
    </location>
</feature>
<evidence type="ECO:0000313" key="2">
    <source>
        <dbReference type="EMBL" id="CAK7922136.1"/>
    </source>
</evidence>
<protein>
    <recommendedName>
        <fullName evidence="4">GAF domain-containing protein</fullName>
    </recommendedName>
</protein>
<dbReference type="PANTHER" id="PTHR43102">
    <property type="entry name" value="SLR1143 PROTEIN"/>
    <property type="match status" value="1"/>
</dbReference>
<name>A0AAV1TIS7_9STRA</name>
<dbReference type="AlphaFoldDB" id="A0AAV1TIS7"/>